<evidence type="ECO:0000313" key="2">
    <source>
        <dbReference type="Proteomes" id="UP001162992"/>
    </source>
</evidence>
<gene>
    <name evidence="1" type="ORF">O6H91_12G009000</name>
</gene>
<protein>
    <submittedName>
        <fullName evidence="1">Uncharacterized protein</fullName>
    </submittedName>
</protein>
<dbReference type="Proteomes" id="UP001162992">
    <property type="component" value="Chromosome 12"/>
</dbReference>
<organism evidence="1 2">
    <name type="scientific">Diphasiastrum complanatum</name>
    <name type="common">Issler's clubmoss</name>
    <name type="synonym">Lycopodium complanatum</name>
    <dbReference type="NCBI Taxonomy" id="34168"/>
    <lineage>
        <taxon>Eukaryota</taxon>
        <taxon>Viridiplantae</taxon>
        <taxon>Streptophyta</taxon>
        <taxon>Embryophyta</taxon>
        <taxon>Tracheophyta</taxon>
        <taxon>Lycopodiopsida</taxon>
        <taxon>Lycopodiales</taxon>
        <taxon>Lycopodiaceae</taxon>
        <taxon>Lycopodioideae</taxon>
        <taxon>Diphasiastrum</taxon>
    </lineage>
</organism>
<keyword evidence="2" id="KW-1185">Reference proteome</keyword>
<dbReference type="EMBL" id="CM055103">
    <property type="protein sequence ID" value="KAJ7534890.1"/>
    <property type="molecule type" value="Genomic_DNA"/>
</dbReference>
<accession>A0ACC2BYV8</accession>
<comment type="caution">
    <text evidence="1">The sequence shown here is derived from an EMBL/GenBank/DDBJ whole genome shotgun (WGS) entry which is preliminary data.</text>
</comment>
<reference evidence="2" key="1">
    <citation type="journal article" date="2024" name="Proc. Natl. Acad. Sci. U.S.A.">
        <title>Extraordinary preservation of gene collinearity over three hundred million years revealed in homosporous lycophytes.</title>
        <authorList>
            <person name="Li C."/>
            <person name="Wickell D."/>
            <person name="Kuo L.Y."/>
            <person name="Chen X."/>
            <person name="Nie B."/>
            <person name="Liao X."/>
            <person name="Peng D."/>
            <person name="Ji J."/>
            <person name="Jenkins J."/>
            <person name="Williams M."/>
            <person name="Shu S."/>
            <person name="Plott C."/>
            <person name="Barry K."/>
            <person name="Rajasekar S."/>
            <person name="Grimwood J."/>
            <person name="Han X."/>
            <person name="Sun S."/>
            <person name="Hou Z."/>
            <person name="He W."/>
            <person name="Dai G."/>
            <person name="Sun C."/>
            <person name="Schmutz J."/>
            <person name="Leebens-Mack J.H."/>
            <person name="Li F.W."/>
            <person name="Wang L."/>
        </authorList>
    </citation>
    <scope>NUCLEOTIDE SEQUENCE [LARGE SCALE GENOMIC DNA]</scope>
    <source>
        <strain evidence="2">cv. PW_Plant_1</strain>
    </source>
</reference>
<proteinExistence type="predicted"/>
<name>A0ACC2BYV8_DIPCM</name>
<evidence type="ECO:0000313" key="1">
    <source>
        <dbReference type="EMBL" id="KAJ7534890.1"/>
    </source>
</evidence>
<sequence>MAMADFTSNSTKHHPLIAFIILLLFITPVLPIVILLLPFLICFLVCGWSMARLMRAGQRSRNRRRRRRSRSGSRYMERKSEEEEEGWLQWAREGFESERQMRVNEYLEDQLKNLFALRNGTLQEDLVGACDCDPVEDQALANGEYEGKIRNDILPQDRGLKEGY</sequence>